<feature type="compositionally biased region" description="Polar residues" evidence="1">
    <location>
        <begin position="1"/>
        <end position="13"/>
    </location>
</feature>
<gene>
    <name evidence="2" type="ORF">J0895_17090</name>
</gene>
<sequence length="66" mass="7369">MMPVEQNQDLTAQKTEEKIPGSEGELLRDLWANPRVNLFTPNRGAMDSGRIQGQWGEDGAIANRMV</sequence>
<accession>A0ABS3FUH5</accession>
<comment type="caution">
    <text evidence="2">The sequence shown here is derived from an EMBL/GenBank/DDBJ whole genome shotgun (WGS) entry which is preliminary data.</text>
</comment>
<keyword evidence="3" id="KW-1185">Reference proteome</keyword>
<protein>
    <submittedName>
        <fullName evidence="2">Uncharacterized protein</fullName>
    </submittedName>
</protein>
<dbReference type="RefSeq" id="WP_207089249.1">
    <property type="nucleotide sequence ID" value="NZ_JAFLQW010000457.1"/>
</dbReference>
<evidence type="ECO:0000256" key="1">
    <source>
        <dbReference type="SAM" id="MobiDB-lite"/>
    </source>
</evidence>
<dbReference type="Proteomes" id="UP000664844">
    <property type="component" value="Unassembled WGS sequence"/>
</dbReference>
<dbReference type="EMBL" id="JAFLQW010000457">
    <property type="protein sequence ID" value="MBO0350775.1"/>
    <property type="molecule type" value="Genomic_DNA"/>
</dbReference>
<feature type="region of interest" description="Disordered" evidence="1">
    <location>
        <begin position="1"/>
        <end position="23"/>
    </location>
</feature>
<evidence type="ECO:0000313" key="2">
    <source>
        <dbReference type="EMBL" id="MBO0350775.1"/>
    </source>
</evidence>
<reference evidence="2 3" key="1">
    <citation type="submission" date="2021-03" db="EMBL/GenBank/DDBJ databases">
        <title>Metabolic Capacity of the Antarctic Cyanobacterium Phormidium pseudopriestleyi that Sustains Oxygenic Photosynthesis in the Presence of Hydrogen Sulfide.</title>
        <authorList>
            <person name="Lumian J.E."/>
            <person name="Jungblut A.D."/>
            <person name="Dillon M.L."/>
            <person name="Hawes I."/>
            <person name="Doran P.T."/>
            <person name="Mackey T.J."/>
            <person name="Dick G.J."/>
            <person name="Grettenberger C.L."/>
            <person name="Sumner D.Y."/>
        </authorList>
    </citation>
    <scope>NUCLEOTIDE SEQUENCE [LARGE SCALE GENOMIC DNA]</scope>
    <source>
        <strain evidence="2 3">FRX01</strain>
    </source>
</reference>
<proteinExistence type="predicted"/>
<evidence type="ECO:0000313" key="3">
    <source>
        <dbReference type="Proteomes" id="UP000664844"/>
    </source>
</evidence>
<feature type="compositionally biased region" description="Basic and acidic residues" evidence="1">
    <location>
        <begin position="14"/>
        <end position="23"/>
    </location>
</feature>
<name>A0ABS3FUH5_9CYAN</name>
<organism evidence="2 3">
    <name type="scientific">Phormidium pseudopriestleyi FRX01</name>
    <dbReference type="NCBI Taxonomy" id="1759528"/>
    <lineage>
        <taxon>Bacteria</taxon>
        <taxon>Bacillati</taxon>
        <taxon>Cyanobacteriota</taxon>
        <taxon>Cyanophyceae</taxon>
        <taxon>Oscillatoriophycideae</taxon>
        <taxon>Oscillatoriales</taxon>
        <taxon>Oscillatoriaceae</taxon>
        <taxon>Phormidium</taxon>
    </lineage>
</organism>